<reference key="1">
    <citation type="submission" date="2010-09" db="EMBL/GenBank/DDBJ databases">
        <authorList>
            <person name="Roh H."/>
            <person name="Ko H.-J."/>
            <person name="Kim D."/>
            <person name="Choi D.G."/>
            <person name="Park S."/>
            <person name="Kim S."/>
            <person name="Kim K.H."/>
            <person name="Chang I.S."/>
            <person name="Choi I.-G."/>
        </authorList>
    </citation>
    <scope>NUCLEOTIDE SEQUENCE</scope>
    <source>
        <strain>KIST612</strain>
    </source>
</reference>
<keyword evidence="2" id="KW-1185">Reference proteome</keyword>
<evidence type="ECO:0000313" key="1">
    <source>
        <dbReference type="EMBL" id="ADO37428.1"/>
    </source>
</evidence>
<dbReference type="EMBL" id="CP002273">
    <property type="protein sequence ID" value="ADO37428.1"/>
    <property type="molecule type" value="Genomic_DNA"/>
</dbReference>
<reference evidence="1 2" key="2">
    <citation type="journal article" date="2011" name="J. Bacteriol.">
        <title>Complete genome sequence of a carbon monoxide-utilizing acetogen, Eubacterium limosum KIST612.</title>
        <authorList>
            <person name="Roh H."/>
            <person name="Ko H.J."/>
            <person name="Kim D."/>
            <person name="Choi D.G."/>
            <person name="Park S."/>
            <person name="Kim S."/>
            <person name="Chang I.S."/>
            <person name="Choi I.G."/>
        </authorList>
    </citation>
    <scope>NUCLEOTIDE SEQUENCE [LARGE SCALE GENOMIC DNA]</scope>
    <source>
        <strain evidence="1 2">KIST612</strain>
    </source>
</reference>
<dbReference type="HOGENOM" id="CLU_3061643_0_0_9"/>
<gene>
    <name evidence="1" type="ordered locus">ELI_2446</name>
</gene>
<dbReference type="AlphaFoldDB" id="E3GN51"/>
<dbReference type="KEGG" id="elm:ELI_2446"/>
<accession>E3GN51</accession>
<evidence type="ECO:0000313" key="2">
    <source>
        <dbReference type="Proteomes" id="UP000006873"/>
    </source>
</evidence>
<sequence length="53" mass="6321">MFDLCVYHNTIFEEAQPLFLKKIKIYYIAKIDLIIFFKKGLLFVLKHDKLSLG</sequence>
<dbReference type="Proteomes" id="UP000006873">
    <property type="component" value="Chromosome"/>
</dbReference>
<organism evidence="1 2">
    <name type="scientific">Eubacterium callanderi</name>
    <dbReference type="NCBI Taxonomy" id="53442"/>
    <lineage>
        <taxon>Bacteria</taxon>
        <taxon>Bacillati</taxon>
        <taxon>Bacillota</taxon>
        <taxon>Clostridia</taxon>
        <taxon>Eubacteriales</taxon>
        <taxon>Eubacteriaceae</taxon>
        <taxon>Eubacterium</taxon>
    </lineage>
</organism>
<protein>
    <submittedName>
        <fullName evidence="1">Uncharacterized protein</fullName>
    </submittedName>
</protein>
<proteinExistence type="predicted"/>
<name>E3GN51_9FIRM</name>